<dbReference type="AlphaFoldDB" id="A0A482J2Y9"/>
<reference evidence="1 2" key="1">
    <citation type="submission" date="2019-03" db="EMBL/GenBank/DDBJ databases">
        <title>Comparative insights into the high quality Complete genome sequence of highly metal resistant Cupriavidus metallidurans strain BS1 isolated from a gold-copper mine.</title>
        <authorList>
            <person name="Mazhar H.S."/>
            <person name="Rensing C."/>
        </authorList>
    </citation>
    <scope>NUCLEOTIDE SEQUENCE [LARGE SCALE GENOMIC DNA]</scope>
    <source>
        <strain evidence="1 2">BS1</strain>
    </source>
</reference>
<dbReference type="OrthoDB" id="5396211at2"/>
<proteinExistence type="predicted"/>
<sequence>MRAGLRIRSGDGGLRKPQHAREICALCATICERCEKECSKHGASH</sequence>
<dbReference type="InterPro" id="IPR005560">
    <property type="entry name" value="Csp_YhjQ"/>
</dbReference>
<dbReference type="Proteomes" id="UP000253772">
    <property type="component" value="Chromosome c2"/>
</dbReference>
<dbReference type="Pfam" id="PF03860">
    <property type="entry name" value="Csp"/>
    <property type="match status" value="1"/>
</dbReference>
<evidence type="ECO:0000313" key="1">
    <source>
        <dbReference type="EMBL" id="QBP13400.1"/>
    </source>
</evidence>
<dbReference type="Gene3D" id="1.20.1270.360">
    <property type="match status" value="1"/>
</dbReference>
<accession>A0A482J2Y9</accession>
<protein>
    <submittedName>
        <fullName evidence="1">Four-helix bundle copper-binding protein</fullName>
    </submittedName>
</protein>
<name>A0A482J2Y9_9BURK</name>
<evidence type="ECO:0000313" key="2">
    <source>
        <dbReference type="Proteomes" id="UP000253772"/>
    </source>
</evidence>
<organism evidence="1 2">
    <name type="scientific">Cupriavidus metallidurans</name>
    <dbReference type="NCBI Taxonomy" id="119219"/>
    <lineage>
        <taxon>Bacteria</taxon>
        <taxon>Pseudomonadati</taxon>
        <taxon>Pseudomonadota</taxon>
        <taxon>Betaproteobacteria</taxon>
        <taxon>Burkholderiales</taxon>
        <taxon>Burkholderiaceae</taxon>
        <taxon>Cupriavidus</taxon>
    </lineage>
</organism>
<gene>
    <name evidence="1" type="ORF">DDF84_027655</name>
</gene>
<dbReference type="EMBL" id="CP037901">
    <property type="protein sequence ID" value="QBP13400.1"/>
    <property type="molecule type" value="Genomic_DNA"/>
</dbReference>